<dbReference type="Proteomes" id="UP000287033">
    <property type="component" value="Unassembled WGS sequence"/>
</dbReference>
<dbReference type="EMBL" id="BEZZ01001781">
    <property type="protein sequence ID" value="GCC20451.1"/>
    <property type="molecule type" value="Genomic_DNA"/>
</dbReference>
<evidence type="ECO:0000259" key="1">
    <source>
        <dbReference type="SMART" id="SM00407"/>
    </source>
</evidence>
<protein>
    <recommendedName>
        <fullName evidence="1">Immunoglobulin C1-set domain-containing protein</fullName>
    </recommendedName>
</protein>
<name>A0A401RQF0_CHIPU</name>
<feature type="domain" description="Immunoglobulin C1-set" evidence="1">
    <location>
        <begin position="65"/>
        <end position="133"/>
    </location>
</feature>
<dbReference type="SUPFAM" id="SSF48726">
    <property type="entry name" value="Immunoglobulin"/>
    <property type="match status" value="1"/>
</dbReference>
<dbReference type="AlphaFoldDB" id="A0A401RQF0"/>
<proteinExistence type="predicted"/>
<dbReference type="Gene3D" id="2.60.40.10">
    <property type="entry name" value="Immunoglobulins"/>
    <property type="match status" value="1"/>
</dbReference>
<dbReference type="InterPro" id="IPR036179">
    <property type="entry name" value="Ig-like_dom_sf"/>
</dbReference>
<dbReference type="Pfam" id="PF07654">
    <property type="entry name" value="C1-set"/>
    <property type="match status" value="1"/>
</dbReference>
<reference evidence="2 3" key="1">
    <citation type="journal article" date="2018" name="Nat. Ecol. Evol.">
        <title>Shark genomes provide insights into elasmobranch evolution and the origin of vertebrates.</title>
        <authorList>
            <person name="Hara Y"/>
            <person name="Yamaguchi K"/>
            <person name="Onimaru K"/>
            <person name="Kadota M"/>
            <person name="Koyanagi M"/>
            <person name="Keeley SD"/>
            <person name="Tatsumi K"/>
            <person name="Tanaka K"/>
            <person name="Motone F"/>
            <person name="Kageyama Y"/>
            <person name="Nozu R"/>
            <person name="Adachi N"/>
            <person name="Nishimura O"/>
            <person name="Nakagawa R"/>
            <person name="Tanegashima C"/>
            <person name="Kiyatake I"/>
            <person name="Matsumoto R"/>
            <person name="Murakumo K"/>
            <person name="Nishida K"/>
            <person name="Terakita A"/>
            <person name="Kuratani S"/>
            <person name="Sato K"/>
            <person name="Hyodo S Kuraku.S."/>
        </authorList>
    </citation>
    <scope>NUCLEOTIDE SEQUENCE [LARGE SCALE GENOMIC DNA]</scope>
</reference>
<accession>A0A401RQF0</accession>
<gene>
    <name evidence="2" type="ORF">chiPu_0019011</name>
</gene>
<comment type="caution">
    <text evidence="2">The sequence shown here is derived from an EMBL/GenBank/DDBJ whole genome shotgun (WGS) entry which is preliminary data.</text>
</comment>
<organism evidence="2 3">
    <name type="scientific">Chiloscyllium punctatum</name>
    <name type="common">Brownbanded bambooshark</name>
    <name type="synonym">Hemiscyllium punctatum</name>
    <dbReference type="NCBI Taxonomy" id="137246"/>
    <lineage>
        <taxon>Eukaryota</taxon>
        <taxon>Metazoa</taxon>
        <taxon>Chordata</taxon>
        <taxon>Craniata</taxon>
        <taxon>Vertebrata</taxon>
        <taxon>Chondrichthyes</taxon>
        <taxon>Elasmobranchii</taxon>
        <taxon>Galeomorphii</taxon>
        <taxon>Galeoidea</taxon>
        <taxon>Orectolobiformes</taxon>
        <taxon>Hemiscylliidae</taxon>
        <taxon>Chiloscyllium</taxon>
    </lineage>
</organism>
<dbReference type="OrthoDB" id="9049585at2759"/>
<evidence type="ECO:0000313" key="3">
    <source>
        <dbReference type="Proteomes" id="UP000287033"/>
    </source>
</evidence>
<sequence length="160" mass="17538">MLHILSYTYSRPITAQLQKGTSRDTEKLLFGNGTRLIVRPKEKDVTGPKLSVFYPPVTPENDLVPATVCLADDFFPKTIQLSLKVEGHNQTTMTKSAIVTDDGYYRASNFLPVPSGQSNLIICEAKHEDSHFIVNVTTGGGDSRCMGEKAMGMTKEAGNK</sequence>
<keyword evidence="3" id="KW-1185">Reference proteome</keyword>
<dbReference type="InterPro" id="IPR013783">
    <property type="entry name" value="Ig-like_fold"/>
</dbReference>
<dbReference type="SMART" id="SM00407">
    <property type="entry name" value="IGc1"/>
    <property type="match status" value="1"/>
</dbReference>
<dbReference type="InterPro" id="IPR003597">
    <property type="entry name" value="Ig_C1-set"/>
</dbReference>
<evidence type="ECO:0000313" key="2">
    <source>
        <dbReference type="EMBL" id="GCC20451.1"/>
    </source>
</evidence>